<evidence type="ECO:0000313" key="7">
    <source>
        <dbReference type="Proteomes" id="UP000066284"/>
    </source>
</evidence>
<evidence type="ECO:0000256" key="2">
    <source>
        <dbReference type="ARBA" id="ARBA00022723"/>
    </source>
</evidence>
<evidence type="ECO:0000256" key="1">
    <source>
        <dbReference type="ARBA" id="ARBA00022617"/>
    </source>
</evidence>
<dbReference type="Gene3D" id="1.10.760.10">
    <property type="entry name" value="Cytochrome c-like domain"/>
    <property type="match status" value="1"/>
</dbReference>
<reference evidence="7" key="1">
    <citation type="submission" date="2015-09" db="EMBL/GenBank/DDBJ databases">
        <authorList>
            <person name="Daims H."/>
        </authorList>
    </citation>
    <scope>NUCLEOTIDE SEQUENCE [LARGE SCALE GENOMIC DNA]</scope>
</reference>
<proteinExistence type="predicted"/>
<dbReference type="Pfam" id="PF13442">
    <property type="entry name" value="Cytochrome_CBB3"/>
    <property type="match status" value="1"/>
</dbReference>
<dbReference type="GO" id="GO:0009055">
    <property type="term" value="F:electron transfer activity"/>
    <property type="evidence" value="ECO:0007669"/>
    <property type="project" value="InterPro"/>
</dbReference>
<keyword evidence="2 4" id="KW-0479">Metal-binding</keyword>
<evidence type="ECO:0000313" key="6">
    <source>
        <dbReference type="EMBL" id="CUQ65524.1"/>
    </source>
</evidence>
<feature type="domain" description="Cytochrome c" evidence="5">
    <location>
        <begin position="35"/>
        <end position="122"/>
    </location>
</feature>
<dbReference type="KEGG" id="nio:NITINOP_0548"/>
<dbReference type="PROSITE" id="PS51007">
    <property type="entry name" value="CYTC"/>
    <property type="match status" value="1"/>
</dbReference>
<dbReference type="OrthoDB" id="9811281at2"/>
<sequence>MRRNREVAALIGLVSLLILIDAAIPAGLSAQEYPSDSERGRAIYARHCRSCHGDKGEGNGPSAETLPLPPANFRRLRSILKSDEDLLRVIEHGIVFSPMHAWRGRLADGEMQDVLAYIRLLSQSSP</sequence>
<protein>
    <submittedName>
        <fullName evidence="6">Putative Cytochrome c552</fullName>
    </submittedName>
</protein>
<dbReference type="GO" id="GO:0046872">
    <property type="term" value="F:metal ion binding"/>
    <property type="evidence" value="ECO:0007669"/>
    <property type="project" value="UniProtKB-KW"/>
</dbReference>
<dbReference type="AlphaFoldDB" id="A0A0S4KT35"/>
<dbReference type="EMBL" id="LN885086">
    <property type="protein sequence ID" value="CUQ65524.1"/>
    <property type="molecule type" value="Genomic_DNA"/>
</dbReference>
<name>A0A0S4KT35_9BACT</name>
<keyword evidence="1 4" id="KW-0349">Heme</keyword>
<keyword evidence="7" id="KW-1185">Reference proteome</keyword>
<dbReference type="RefSeq" id="WP_062482918.1">
    <property type="nucleotide sequence ID" value="NZ_LN885086.1"/>
</dbReference>
<evidence type="ECO:0000259" key="5">
    <source>
        <dbReference type="PROSITE" id="PS51007"/>
    </source>
</evidence>
<dbReference type="STRING" id="1715989.NITINOP_0548"/>
<dbReference type="InterPro" id="IPR009056">
    <property type="entry name" value="Cyt_c-like_dom"/>
</dbReference>
<keyword evidence="3 4" id="KW-0408">Iron</keyword>
<organism evidence="6 7">
    <name type="scientific">Candidatus Nitrospira inopinata</name>
    <dbReference type="NCBI Taxonomy" id="1715989"/>
    <lineage>
        <taxon>Bacteria</taxon>
        <taxon>Pseudomonadati</taxon>
        <taxon>Nitrospirota</taxon>
        <taxon>Nitrospiria</taxon>
        <taxon>Nitrospirales</taxon>
        <taxon>Nitrospiraceae</taxon>
        <taxon>Nitrospira</taxon>
    </lineage>
</organism>
<evidence type="ECO:0000256" key="4">
    <source>
        <dbReference type="PROSITE-ProRule" id="PRU00433"/>
    </source>
</evidence>
<accession>A0A0S4KT35</accession>
<dbReference type="Proteomes" id="UP000066284">
    <property type="component" value="Chromosome 1"/>
</dbReference>
<dbReference type="InterPro" id="IPR036909">
    <property type="entry name" value="Cyt_c-like_dom_sf"/>
</dbReference>
<gene>
    <name evidence="6" type="ORF">NITINOP_0548</name>
</gene>
<dbReference type="GO" id="GO:0020037">
    <property type="term" value="F:heme binding"/>
    <property type="evidence" value="ECO:0007669"/>
    <property type="project" value="InterPro"/>
</dbReference>
<evidence type="ECO:0000256" key="3">
    <source>
        <dbReference type="ARBA" id="ARBA00023004"/>
    </source>
</evidence>
<dbReference type="SUPFAM" id="SSF46626">
    <property type="entry name" value="Cytochrome c"/>
    <property type="match status" value="1"/>
</dbReference>